<feature type="region of interest" description="Disordered" evidence="1">
    <location>
        <begin position="1"/>
        <end position="31"/>
    </location>
</feature>
<evidence type="ECO:0000313" key="2">
    <source>
        <dbReference type="EMBL" id="EHJ08567.1"/>
    </source>
</evidence>
<dbReference type="Proteomes" id="UP000005413">
    <property type="component" value="Unassembled WGS sequence"/>
</dbReference>
<name>G5JGW9_9STAP</name>
<feature type="non-terminal residue" evidence="2">
    <location>
        <position position="1"/>
    </location>
</feature>
<sequence length="31" mass="3851">DLNDKENRRDDMMAKENKRHKNLNKLRVIKQ</sequence>
<dbReference type="EMBL" id="AEUN01000235">
    <property type="protein sequence ID" value="EHJ08567.1"/>
    <property type="molecule type" value="Genomic_DNA"/>
</dbReference>
<organism evidence="2 3">
    <name type="scientific">Staphylococcus simiae CCM 7213 = CCUG 51256</name>
    <dbReference type="NCBI Taxonomy" id="911238"/>
    <lineage>
        <taxon>Bacteria</taxon>
        <taxon>Bacillati</taxon>
        <taxon>Bacillota</taxon>
        <taxon>Bacilli</taxon>
        <taxon>Bacillales</taxon>
        <taxon>Staphylococcaceae</taxon>
        <taxon>Staphylococcus</taxon>
    </lineage>
</organism>
<accession>G5JGW9</accession>
<comment type="caution">
    <text evidence="2">The sequence shown here is derived from an EMBL/GenBank/DDBJ whole genome shotgun (WGS) entry which is preliminary data.</text>
</comment>
<evidence type="ECO:0000313" key="3">
    <source>
        <dbReference type="Proteomes" id="UP000005413"/>
    </source>
</evidence>
<evidence type="ECO:0000256" key="1">
    <source>
        <dbReference type="SAM" id="MobiDB-lite"/>
    </source>
</evidence>
<keyword evidence="3" id="KW-1185">Reference proteome</keyword>
<reference evidence="2 3" key="1">
    <citation type="journal article" date="2012" name="BMC Genomics">
        <title>Comparative genomic analysis of the genus Staphylococcus including Staphylococcus aureus and its newly described sister species Staphylococcus simiae.</title>
        <authorList>
            <person name="Suzuki H."/>
            <person name="Lefebure T."/>
            <person name="Pavinski Bitar P."/>
            <person name="Stanhope M.J."/>
        </authorList>
    </citation>
    <scope>NUCLEOTIDE SEQUENCE [LARGE SCALE GENOMIC DNA]</scope>
    <source>
        <strain evidence="2 3">CCM 7213</strain>
    </source>
</reference>
<feature type="compositionally biased region" description="Basic residues" evidence="1">
    <location>
        <begin position="17"/>
        <end position="31"/>
    </location>
</feature>
<protein>
    <submittedName>
        <fullName evidence="2">Uncharacterized protein</fullName>
    </submittedName>
</protein>
<gene>
    <name evidence="2" type="ORF">SS7213T_03470</name>
</gene>
<feature type="compositionally biased region" description="Basic and acidic residues" evidence="1">
    <location>
        <begin position="1"/>
        <end position="16"/>
    </location>
</feature>
<proteinExistence type="predicted"/>
<dbReference type="AlphaFoldDB" id="G5JGW9"/>